<feature type="transmembrane region" description="Helical" evidence="1">
    <location>
        <begin position="195"/>
        <end position="213"/>
    </location>
</feature>
<evidence type="ECO:0000313" key="2">
    <source>
        <dbReference type="EMBL" id="QVT79786.1"/>
    </source>
</evidence>
<protein>
    <submittedName>
        <fullName evidence="2">Uncharacterized protein</fullName>
    </submittedName>
</protein>
<keyword evidence="1" id="KW-1133">Transmembrane helix</keyword>
<feature type="transmembrane region" description="Helical" evidence="1">
    <location>
        <begin position="44"/>
        <end position="64"/>
    </location>
</feature>
<accession>A0ABX8EJI3</accession>
<feature type="transmembrane region" description="Helical" evidence="1">
    <location>
        <begin position="76"/>
        <end position="99"/>
    </location>
</feature>
<proteinExistence type="predicted"/>
<feature type="transmembrane region" description="Helical" evidence="1">
    <location>
        <begin position="172"/>
        <end position="189"/>
    </location>
</feature>
<keyword evidence="3" id="KW-1185">Reference proteome</keyword>
<feature type="transmembrane region" description="Helical" evidence="1">
    <location>
        <begin position="108"/>
        <end position="127"/>
    </location>
</feature>
<feature type="transmembrane region" description="Helical" evidence="1">
    <location>
        <begin position="139"/>
        <end position="165"/>
    </location>
</feature>
<dbReference type="Proteomes" id="UP000679307">
    <property type="component" value="Chromosome"/>
</dbReference>
<evidence type="ECO:0000256" key="1">
    <source>
        <dbReference type="SAM" id="Phobius"/>
    </source>
</evidence>
<dbReference type="InterPro" id="IPR046737">
    <property type="entry name" value="DUF6629"/>
</dbReference>
<sequence>MPEESRAGPVCFSIEADVIVGAALLPVGVLSLREVRHVREVPFASLPLLFALHQLVEALVWAGSTGAVCPSVQAGASLAYVLFALPVLPLLVPVAVLLLEPRGARRRVVPFAAVGLVVAIVLAVAVLDGPVLVEVRPNAILYRVGLTGYLFWSVAYIGAVIGAPLISGYRSIFWFGVVNLVGLVVVGVLFLEAFASLWCVYAACSSLLVWWHMRRRRLLPDHDRIHGLREPVSRPG</sequence>
<name>A0ABX8EJI3_9ACTN</name>
<evidence type="ECO:0000313" key="3">
    <source>
        <dbReference type="Proteomes" id="UP000679307"/>
    </source>
</evidence>
<keyword evidence="1" id="KW-0472">Membrane</keyword>
<dbReference type="Pfam" id="PF20334">
    <property type="entry name" value="DUF6629"/>
    <property type="match status" value="1"/>
</dbReference>
<reference evidence="2 3" key="1">
    <citation type="submission" date="2021-05" db="EMBL/GenBank/DDBJ databases">
        <title>Complete genome of Nocardioides aquaticus KCTC 9944T isolated from meromictic and hypersaline Ekho Lake, Antarctica.</title>
        <authorList>
            <person name="Hwang K."/>
            <person name="Kim K.M."/>
            <person name="Choe H."/>
        </authorList>
    </citation>
    <scope>NUCLEOTIDE SEQUENCE [LARGE SCALE GENOMIC DNA]</scope>
    <source>
        <strain evidence="2 3">KCTC 9944</strain>
    </source>
</reference>
<keyword evidence="1" id="KW-0812">Transmembrane</keyword>
<organism evidence="2 3">
    <name type="scientific">Nocardioides aquaticus</name>
    <dbReference type="NCBI Taxonomy" id="160826"/>
    <lineage>
        <taxon>Bacteria</taxon>
        <taxon>Bacillati</taxon>
        <taxon>Actinomycetota</taxon>
        <taxon>Actinomycetes</taxon>
        <taxon>Propionibacteriales</taxon>
        <taxon>Nocardioidaceae</taxon>
        <taxon>Nocardioides</taxon>
    </lineage>
</organism>
<gene>
    <name evidence="2" type="ORF">ENKNEFLB_02176</name>
</gene>
<feature type="transmembrane region" description="Helical" evidence="1">
    <location>
        <begin position="12"/>
        <end position="32"/>
    </location>
</feature>
<dbReference type="EMBL" id="CP075371">
    <property type="protein sequence ID" value="QVT79786.1"/>
    <property type="molecule type" value="Genomic_DNA"/>
</dbReference>